<dbReference type="InterPro" id="IPR039424">
    <property type="entry name" value="SBP_5"/>
</dbReference>
<gene>
    <name evidence="5" type="ORF">ETSY2_09265</name>
</gene>
<organism evidence="5 6">
    <name type="scientific">Candidatus Entotheonella gemina</name>
    <dbReference type="NCBI Taxonomy" id="1429439"/>
    <lineage>
        <taxon>Bacteria</taxon>
        <taxon>Pseudomonadati</taxon>
        <taxon>Nitrospinota/Tectimicrobiota group</taxon>
        <taxon>Candidatus Tectimicrobiota</taxon>
        <taxon>Candidatus Entotheonellia</taxon>
        <taxon>Candidatus Entotheonellales</taxon>
        <taxon>Candidatus Entotheonellaceae</taxon>
        <taxon>Candidatus Entotheonella</taxon>
    </lineage>
</organism>
<dbReference type="AlphaFoldDB" id="W4MBS6"/>
<evidence type="ECO:0000313" key="5">
    <source>
        <dbReference type="EMBL" id="ETX07779.1"/>
    </source>
</evidence>
<evidence type="ECO:0000256" key="2">
    <source>
        <dbReference type="ARBA" id="ARBA00022448"/>
    </source>
</evidence>
<name>W4MBS6_9BACT</name>
<dbReference type="Gene3D" id="3.40.190.10">
    <property type="entry name" value="Periplasmic binding protein-like II"/>
    <property type="match status" value="1"/>
</dbReference>
<evidence type="ECO:0000313" key="6">
    <source>
        <dbReference type="Proteomes" id="UP000019140"/>
    </source>
</evidence>
<dbReference type="GO" id="GO:0030288">
    <property type="term" value="C:outer membrane-bounded periplasmic space"/>
    <property type="evidence" value="ECO:0007669"/>
    <property type="project" value="UniProtKB-ARBA"/>
</dbReference>
<dbReference type="Pfam" id="PF00496">
    <property type="entry name" value="SBP_bac_5"/>
    <property type="match status" value="1"/>
</dbReference>
<dbReference type="SUPFAM" id="SSF53850">
    <property type="entry name" value="Periplasmic binding protein-like II"/>
    <property type="match status" value="1"/>
</dbReference>
<dbReference type="PANTHER" id="PTHR30290:SF9">
    <property type="entry name" value="OLIGOPEPTIDE-BINDING PROTEIN APPA"/>
    <property type="match status" value="1"/>
</dbReference>
<feature type="domain" description="Solute-binding protein family 5" evidence="4">
    <location>
        <begin position="80"/>
        <end position="429"/>
    </location>
</feature>
<feature type="non-terminal residue" evidence="5">
    <location>
        <position position="436"/>
    </location>
</feature>
<proteinExistence type="inferred from homology"/>
<evidence type="ECO:0000256" key="1">
    <source>
        <dbReference type="ARBA" id="ARBA00005695"/>
    </source>
</evidence>
<comment type="caution">
    <text evidence="5">The sequence shown here is derived from an EMBL/GenBank/DDBJ whole genome shotgun (WGS) entry which is preliminary data.</text>
</comment>
<dbReference type="Gene3D" id="3.10.105.10">
    <property type="entry name" value="Dipeptide-binding Protein, Domain 3"/>
    <property type="match status" value="1"/>
</dbReference>
<dbReference type="CDD" id="cd00995">
    <property type="entry name" value="PBP2_NikA_DppA_OppA_like"/>
    <property type="match status" value="1"/>
</dbReference>
<keyword evidence="3" id="KW-0732">Signal</keyword>
<dbReference type="GO" id="GO:0015833">
    <property type="term" value="P:peptide transport"/>
    <property type="evidence" value="ECO:0007669"/>
    <property type="project" value="TreeGrafter"/>
</dbReference>
<reference evidence="5 6" key="1">
    <citation type="journal article" date="2014" name="Nature">
        <title>An environmental bacterial taxon with a large and distinct metabolic repertoire.</title>
        <authorList>
            <person name="Wilson M.C."/>
            <person name="Mori T."/>
            <person name="Ruckert C."/>
            <person name="Uria A.R."/>
            <person name="Helf M.J."/>
            <person name="Takada K."/>
            <person name="Gernert C."/>
            <person name="Steffens U.A."/>
            <person name="Heycke N."/>
            <person name="Schmitt S."/>
            <person name="Rinke C."/>
            <person name="Helfrich E.J."/>
            <person name="Brachmann A.O."/>
            <person name="Gurgui C."/>
            <person name="Wakimoto T."/>
            <person name="Kracht M."/>
            <person name="Crusemann M."/>
            <person name="Hentschel U."/>
            <person name="Abe I."/>
            <person name="Matsunaga S."/>
            <person name="Kalinowski J."/>
            <person name="Takeyama H."/>
            <person name="Piel J."/>
        </authorList>
    </citation>
    <scope>NUCLEOTIDE SEQUENCE [LARGE SCALE GENOMIC DNA]</scope>
    <source>
        <strain evidence="6">TSY2</strain>
    </source>
</reference>
<dbReference type="PIRSF" id="PIRSF002741">
    <property type="entry name" value="MppA"/>
    <property type="match status" value="1"/>
</dbReference>
<dbReference type="HOGENOM" id="CLU_017028_7_3_7"/>
<accession>W4MBS6</accession>
<keyword evidence="6" id="KW-1185">Reference proteome</keyword>
<dbReference type="PANTHER" id="PTHR30290">
    <property type="entry name" value="PERIPLASMIC BINDING COMPONENT OF ABC TRANSPORTER"/>
    <property type="match status" value="1"/>
</dbReference>
<dbReference type="EMBL" id="AZHX01000375">
    <property type="protein sequence ID" value="ETX07779.1"/>
    <property type="molecule type" value="Genomic_DNA"/>
</dbReference>
<sequence>MRYQRRGFWTFTFIVLVSVVLLSLSGSVWADDSHKYGGKLVVAHGADHRGLEPHYVIGWESIWIEENLYNGLLGLNEKYEVVPEIAESWTVSEDGLTYTFKIRDDVFFHDGTKCDAECVKWNLERVMDPKTKAGIRSFFAPSIDKLEVPDPTTFIVHMKKPYATFLLALAGYRNGFAVISKAHLDKVGAKGYRSDPVGTGPFKFKEWIPNSHVTLVRNEKYFKKGLPYLDELTYKVMKDANVKSLAFMQKEVDVICPLPVEQVGVLKKYKGGQVMIGPEVTPFALIPNLANAEGKPHPIFSNQKVRQATLGYGIDREEIAKNAVLGLATPLVSMIPPGTPGHLNLREMYPYDPEKAKALLQEAGYGPDNPLKFTLTLNTEKPMFTNTGTIYQRQMAKIGVQVKLEVVEKVQLIKKTMRGKQEFDMSMEDMAALLTV</sequence>
<dbReference type="GO" id="GO:0043190">
    <property type="term" value="C:ATP-binding cassette (ABC) transporter complex"/>
    <property type="evidence" value="ECO:0007669"/>
    <property type="project" value="InterPro"/>
</dbReference>
<comment type="similarity">
    <text evidence="1">Belongs to the bacterial solute-binding protein 5 family.</text>
</comment>
<protein>
    <recommendedName>
        <fullName evidence="4">Solute-binding protein family 5 domain-containing protein</fullName>
    </recommendedName>
</protein>
<dbReference type="Proteomes" id="UP000019140">
    <property type="component" value="Unassembled WGS sequence"/>
</dbReference>
<evidence type="ECO:0000259" key="4">
    <source>
        <dbReference type="Pfam" id="PF00496"/>
    </source>
</evidence>
<keyword evidence="2" id="KW-0813">Transport</keyword>
<dbReference type="GO" id="GO:1904680">
    <property type="term" value="F:peptide transmembrane transporter activity"/>
    <property type="evidence" value="ECO:0007669"/>
    <property type="project" value="TreeGrafter"/>
</dbReference>
<dbReference type="InterPro" id="IPR000914">
    <property type="entry name" value="SBP_5_dom"/>
</dbReference>
<evidence type="ECO:0000256" key="3">
    <source>
        <dbReference type="ARBA" id="ARBA00022729"/>
    </source>
</evidence>
<dbReference type="Gene3D" id="3.90.76.10">
    <property type="entry name" value="Dipeptide-binding Protein, Domain 1"/>
    <property type="match status" value="1"/>
</dbReference>
<dbReference type="InterPro" id="IPR030678">
    <property type="entry name" value="Peptide/Ni-bd"/>
</dbReference>